<comment type="caution">
    <text evidence="2">The sequence shown here is derived from an EMBL/GenBank/DDBJ whole genome shotgun (WGS) entry which is preliminary data.</text>
</comment>
<reference evidence="2" key="1">
    <citation type="journal article" date="2021" name="J Fungi (Basel)">
        <title>Virulence traits and population genomics of the black yeast Aureobasidium melanogenum.</title>
        <authorList>
            <person name="Cernosa A."/>
            <person name="Sun X."/>
            <person name="Gostincar C."/>
            <person name="Fang C."/>
            <person name="Gunde-Cimerman N."/>
            <person name="Song Z."/>
        </authorList>
    </citation>
    <scope>NUCLEOTIDE SEQUENCE</scope>
    <source>
        <strain evidence="2">EXF-9911</strain>
    </source>
</reference>
<dbReference type="AlphaFoldDB" id="A0A9P8DUY9"/>
<accession>A0A9P8DUY9</accession>
<evidence type="ECO:0000313" key="3">
    <source>
        <dbReference type="Proteomes" id="UP000779574"/>
    </source>
</evidence>
<feature type="non-terminal residue" evidence="2">
    <location>
        <position position="1"/>
    </location>
</feature>
<reference evidence="2" key="2">
    <citation type="submission" date="2021-08" db="EMBL/GenBank/DDBJ databases">
        <authorList>
            <person name="Gostincar C."/>
            <person name="Sun X."/>
            <person name="Song Z."/>
            <person name="Gunde-Cimerman N."/>
        </authorList>
    </citation>
    <scope>NUCLEOTIDE SEQUENCE</scope>
    <source>
        <strain evidence="2">EXF-9911</strain>
    </source>
</reference>
<evidence type="ECO:0000313" key="2">
    <source>
        <dbReference type="EMBL" id="KAG9656870.1"/>
    </source>
</evidence>
<feature type="compositionally biased region" description="Polar residues" evidence="1">
    <location>
        <begin position="1"/>
        <end position="16"/>
    </location>
</feature>
<name>A0A9P8DUY9_AURME</name>
<organism evidence="2 3">
    <name type="scientific">Aureobasidium melanogenum</name>
    <name type="common">Aureobasidium pullulans var. melanogenum</name>
    <dbReference type="NCBI Taxonomy" id="46634"/>
    <lineage>
        <taxon>Eukaryota</taxon>
        <taxon>Fungi</taxon>
        <taxon>Dikarya</taxon>
        <taxon>Ascomycota</taxon>
        <taxon>Pezizomycotina</taxon>
        <taxon>Dothideomycetes</taxon>
        <taxon>Dothideomycetidae</taxon>
        <taxon>Dothideales</taxon>
        <taxon>Saccotheciaceae</taxon>
        <taxon>Aureobasidium</taxon>
    </lineage>
</organism>
<dbReference type="EMBL" id="JAHFXF010002469">
    <property type="protein sequence ID" value="KAG9656870.1"/>
    <property type="molecule type" value="Genomic_DNA"/>
</dbReference>
<feature type="region of interest" description="Disordered" evidence="1">
    <location>
        <begin position="1"/>
        <end position="22"/>
    </location>
</feature>
<sequence length="79" mass="8315">MFSLSNNFITDRSVNTTDHEKYHPSATSFAAAAGDSSGSISTSPSSATSSLAYTTNYPNHYTAYAAPVAPVQHFVNHSG</sequence>
<proteinExistence type="predicted"/>
<gene>
    <name evidence="2" type="ORF">KCU76_g20151</name>
</gene>
<protein>
    <submittedName>
        <fullName evidence="2">Uncharacterized protein</fullName>
    </submittedName>
</protein>
<dbReference type="Proteomes" id="UP000779574">
    <property type="component" value="Unassembled WGS sequence"/>
</dbReference>
<evidence type="ECO:0000256" key="1">
    <source>
        <dbReference type="SAM" id="MobiDB-lite"/>
    </source>
</evidence>